<sequence length="111" mass="12627">MHVEETVRDALLQVEGAARLYGAGEESIAGFREILARQHPNDRGTYASAALGRVITDIAYNHRTECDGGDCRTCVGLQEAMTVVVASVRSMIADEMTWKRRRRNRRWFWSR</sequence>
<evidence type="ECO:0000313" key="1">
    <source>
        <dbReference type="EMBL" id="MBB3094167.1"/>
    </source>
</evidence>
<evidence type="ECO:0000313" key="2">
    <source>
        <dbReference type="Proteomes" id="UP000590749"/>
    </source>
</evidence>
<protein>
    <submittedName>
        <fullName evidence="1">Uncharacterized protein</fullName>
    </submittedName>
</protein>
<gene>
    <name evidence="1" type="ORF">FHR83_001819</name>
</gene>
<dbReference type="EMBL" id="JACHXF010000003">
    <property type="protein sequence ID" value="MBB3094167.1"/>
    <property type="molecule type" value="Genomic_DNA"/>
</dbReference>
<accession>A0A7W5FDC9</accession>
<keyword evidence="2" id="KW-1185">Reference proteome</keyword>
<reference evidence="1 2" key="1">
    <citation type="submission" date="2020-08" db="EMBL/GenBank/DDBJ databases">
        <title>Genomic Encyclopedia of Type Strains, Phase III (KMG-III): the genomes of soil and plant-associated and newly described type strains.</title>
        <authorList>
            <person name="Whitman W."/>
        </authorList>
    </citation>
    <scope>NUCLEOTIDE SEQUENCE [LARGE SCALE GENOMIC DNA]</scope>
    <source>
        <strain evidence="1 2">CECT 3287</strain>
    </source>
</reference>
<dbReference type="RefSeq" id="WP_183218477.1">
    <property type="nucleotide sequence ID" value="NZ_BMPW01000024.1"/>
</dbReference>
<comment type="caution">
    <text evidence="1">The sequence shown here is derived from an EMBL/GenBank/DDBJ whole genome shotgun (WGS) entry which is preliminary data.</text>
</comment>
<name>A0A7W5FDC9_9ACTN</name>
<dbReference type="AlphaFoldDB" id="A0A7W5FDC9"/>
<proteinExistence type="predicted"/>
<dbReference type="Proteomes" id="UP000590749">
    <property type="component" value="Unassembled WGS sequence"/>
</dbReference>
<organism evidence="1 2">
    <name type="scientific">Actinoplanes campanulatus</name>
    <dbReference type="NCBI Taxonomy" id="113559"/>
    <lineage>
        <taxon>Bacteria</taxon>
        <taxon>Bacillati</taxon>
        <taxon>Actinomycetota</taxon>
        <taxon>Actinomycetes</taxon>
        <taxon>Micromonosporales</taxon>
        <taxon>Micromonosporaceae</taxon>
        <taxon>Actinoplanes</taxon>
    </lineage>
</organism>